<dbReference type="Gene3D" id="3.30.70.2970">
    <property type="entry name" value="Protein of unknown function (DUF541), domain 2"/>
    <property type="match status" value="1"/>
</dbReference>
<evidence type="ECO:0008006" key="3">
    <source>
        <dbReference type="Google" id="ProtNLM"/>
    </source>
</evidence>
<dbReference type="PANTHER" id="PTHR34387">
    <property type="entry name" value="SLR1258 PROTEIN"/>
    <property type="match status" value="1"/>
</dbReference>
<dbReference type="Proteomes" id="UP000238762">
    <property type="component" value="Unassembled WGS sequence"/>
</dbReference>
<reference evidence="1 2" key="1">
    <citation type="submission" date="2018-02" db="EMBL/GenBank/DDBJ databases">
        <authorList>
            <person name="Cohen D.B."/>
            <person name="Kent A.D."/>
        </authorList>
    </citation>
    <scope>NUCLEOTIDE SEQUENCE [LARGE SCALE GENOMIC DNA]</scope>
    <source>
        <strain evidence="1 2">CCAP 1448/3</strain>
    </source>
</reference>
<keyword evidence="2" id="KW-1185">Reference proteome</keyword>
<evidence type="ECO:0000313" key="2">
    <source>
        <dbReference type="Proteomes" id="UP000238762"/>
    </source>
</evidence>
<protein>
    <recommendedName>
        <fullName evidence="3">SIMPL domain-containing protein</fullName>
    </recommendedName>
</protein>
<dbReference type="GO" id="GO:0006974">
    <property type="term" value="P:DNA damage response"/>
    <property type="evidence" value="ECO:0007669"/>
    <property type="project" value="TreeGrafter"/>
</dbReference>
<dbReference type="AlphaFoldDB" id="A0A2T1BXY7"/>
<proteinExistence type="predicted"/>
<name>A0A2T1BXY7_9CYAN</name>
<dbReference type="OrthoDB" id="460796at2"/>
<dbReference type="Pfam" id="PF04402">
    <property type="entry name" value="SIMPL"/>
    <property type="match status" value="1"/>
</dbReference>
<organism evidence="1 2">
    <name type="scientific">Merismopedia glauca CCAP 1448/3</name>
    <dbReference type="NCBI Taxonomy" id="1296344"/>
    <lineage>
        <taxon>Bacteria</taxon>
        <taxon>Bacillati</taxon>
        <taxon>Cyanobacteriota</taxon>
        <taxon>Cyanophyceae</taxon>
        <taxon>Synechococcales</taxon>
        <taxon>Merismopediaceae</taxon>
        <taxon>Merismopedia</taxon>
    </lineage>
</organism>
<dbReference type="EMBL" id="PVWJ01000151">
    <property type="protein sequence ID" value="PSB00879.1"/>
    <property type="molecule type" value="Genomic_DNA"/>
</dbReference>
<accession>A0A2T1BXY7</accession>
<dbReference type="InterPro" id="IPR007497">
    <property type="entry name" value="SIMPL/DUF541"/>
</dbReference>
<reference evidence="1 2" key="2">
    <citation type="submission" date="2018-03" db="EMBL/GenBank/DDBJ databases">
        <title>The ancient ancestry and fast evolution of plastids.</title>
        <authorList>
            <person name="Moore K.R."/>
            <person name="Magnabosco C."/>
            <person name="Momper L."/>
            <person name="Gold D.A."/>
            <person name="Bosak T."/>
            <person name="Fournier G.P."/>
        </authorList>
    </citation>
    <scope>NUCLEOTIDE SEQUENCE [LARGE SCALE GENOMIC DNA]</scope>
    <source>
        <strain evidence="1 2">CCAP 1448/3</strain>
    </source>
</reference>
<gene>
    <name evidence="1" type="ORF">C7B64_21195</name>
</gene>
<sequence length="255" mass="27336">MKTSGINSLSVNFKRTWKTIPLALCLIGMSYPSPSWGQEKELTTNTLPRILSVSGKGKEEIPATIAQVQLGVEVQGKTAKVAQQEAAKRSNAVVSLLRSRQVEKLQTTGISLNPIYNYQNNTQRITGYSATNTVSFRINAEQAGGLLDDVVQAGATRIDRISFTASDSAIAAAQKQALKEATQDAQEQADAVLSVLNLTRKDVIGIQINGASAPVPPPIPFESSNLSQKVALDRVTAVVGGEQEIEASVTLQIRY</sequence>
<evidence type="ECO:0000313" key="1">
    <source>
        <dbReference type="EMBL" id="PSB00879.1"/>
    </source>
</evidence>
<dbReference type="RefSeq" id="WP_106291126.1">
    <property type="nucleotide sequence ID" value="NZ_CAWNTC010000189.1"/>
</dbReference>
<comment type="caution">
    <text evidence="1">The sequence shown here is derived from an EMBL/GenBank/DDBJ whole genome shotgun (WGS) entry which is preliminary data.</text>
</comment>
<dbReference type="Gene3D" id="3.30.110.170">
    <property type="entry name" value="Protein of unknown function (DUF541), domain 1"/>
    <property type="match status" value="1"/>
</dbReference>
<dbReference type="PANTHER" id="PTHR34387:SF1">
    <property type="entry name" value="PERIPLASMIC IMMUNOGENIC PROTEIN"/>
    <property type="match status" value="1"/>
</dbReference>
<dbReference type="InterPro" id="IPR052022">
    <property type="entry name" value="26kDa_periplasmic_antigen"/>
</dbReference>